<evidence type="ECO:0000313" key="1">
    <source>
        <dbReference type="EMBL" id="KAH3862854.1"/>
    </source>
</evidence>
<dbReference type="SUPFAM" id="SSF49313">
    <property type="entry name" value="Cadherin-like"/>
    <property type="match status" value="1"/>
</dbReference>
<sequence>MPLHLSLKIVAIATRTELQITQTASATVTINILRNQKPPVFTQDVYEATISEKDIQPVIATTVLATDRDGVR</sequence>
<organism evidence="1 2">
    <name type="scientific">Dreissena polymorpha</name>
    <name type="common">Zebra mussel</name>
    <name type="synonym">Mytilus polymorpha</name>
    <dbReference type="NCBI Taxonomy" id="45954"/>
    <lineage>
        <taxon>Eukaryota</taxon>
        <taxon>Metazoa</taxon>
        <taxon>Spiralia</taxon>
        <taxon>Lophotrochozoa</taxon>
        <taxon>Mollusca</taxon>
        <taxon>Bivalvia</taxon>
        <taxon>Autobranchia</taxon>
        <taxon>Heteroconchia</taxon>
        <taxon>Euheterodonta</taxon>
        <taxon>Imparidentia</taxon>
        <taxon>Neoheterodontei</taxon>
        <taxon>Myida</taxon>
        <taxon>Dreissenoidea</taxon>
        <taxon>Dreissenidae</taxon>
        <taxon>Dreissena</taxon>
    </lineage>
</organism>
<comment type="caution">
    <text evidence="1">The sequence shown here is derived from an EMBL/GenBank/DDBJ whole genome shotgun (WGS) entry which is preliminary data.</text>
</comment>
<name>A0A9D4LS32_DREPO</name>
<dbReference type="Proteomes" id="UP000828390">
    <property type="component" value="Unassembled WGS sequence"/>
</dbReference>
<dbReference type="EMBL" id="JAIWYP010000002">
    <property type="protein sequence ID" value="KAH3862854.1"/>
    <property type="molecule type" value="Genomic_DNA"/>
</dbReference>
<proteinExistence type="predicted"/>
<dbReference type="GO" id="GO:0005509">
    <property type="term" value="F:calcium ion binding"/>
    <property type="evidence" value="ECO:0007669"/>
    <property type="project" value="InterPro"/>
</dbReference>
<gene>
    <name evidence="1" type="ORF">DPMN_025829</name>
</gene>
<accession>A0A9D4LS32</accession>
<reference evidence="1" key="2">
    <citation type="submission" date="2020-11" db="EMBL/GenBank/DDBJ databases">
        <authorList>
            <person name="McCartney M.A."/>
            <person name="Auch B."/>
            <person name="Kono T."/>
            <person name="Mallez S."/>
            <person name="Becker A."/>
            <person name="Gohl D.M."/>
            <person name="Silverstein K.A.T."/>
            <person name="Koren S."/>
            <person name="Bechman K.B."/>
            <person name="Herman A."/>
            <person name="Abrahante J.E."/>
            <person name="Garbe J."/>
        </authorList>
    </citation>
    <scope>NUCLEOTIDE SEQUENCE</scope>
    <source>
        <strain evidence="1">Duluth1</strain>
        <tissue evidence="1">Whole animal</tissue>
    </source>
</reference>
<keyword evidence="2" id="KW-1185">Reference proteome</keyword>
<dbReference type="AlphaFoldDB" id="A0A9D4LS32"/>
<dbReference type="GO" id="GO:0016020">
    <property type="term" value="C:membrane"/>
    <property type="evidence" value="ECO:0007669"/>
    <property type="project" value="InterPro"/>
</dbReference>
<evidence type="ECO:0000313" key="2">
    <source>
        <dbReference type="Proteomes" id="UP000828390"/>
    </source>
</evidence>
<dbReference type="InterPro" id="IPR015919">
    <property type="entry name" value="Cadherin-like_sf"/>
</dbReference>
<protein>
    <submittedName>
        <fullName evidence="1">Uncharacterized protein</fullName>
    </submittedName>
</protein>
<reference evidence="1" key="1">
    <citation type="journal article" date="2019" name="bioRxiv">
        <title>The Genome of the Zebra Mussel, Dreissena polymorpha: A Resource for Invasive Species Research.</title>
        <authorList>
            <person name="McCartney M.A."/>
            <person name="Auch B."/>
            <person name="Kono T."/>
            <person name="Mallez S."/>
            <person name="Zhang Y."/>
            <person name="Obille A."/>
            <person name="Becker A."/>
            <person name="Abrahante J.E."/>
            <person name="Garbe J."/>
            <person name="Badalamenti J.P."/>
            <person name="Herman A."/>
            <person name="Mangelson H."/>
            <person name="Liachko I."/>
            <person name="Sullivan S."/>
            <person name="Sone E.D."/>
            <person name="Koren S."/>
            <person name="Silverstein K.A.T."/>
            <person name="Beckman K.B."/>
            <person name="Gohl D.M."/>
        </authorList>
    </citation>
    <scope>NUCLEOTIDE SEQUENCE</scope>
    <source>
        <strain evidence="1">Duluth1</strain>
        <tissue evidence="1">Whole animal</tissue>
    </source>
</reference>